<feature type="transmembrane region" description="Helical" evidence="1">
    <location>
        <begin position="394"/>
        <end position="420"/>
    </location>
</feature>
<comment type="caution">
    <text evidence="2">The sequence shown here is derived from an EMBL/GenBank/DDBJ whole genome shotgun (WGS) entry which is preliminary data.</text>
</comment>
<dbReference type="Proteomes" id="UP000228496">
    <property type="component" value="Unassembled WGS sequence"/>
</dbReference>
<dbReference type="Gene3D" id="3.90.550.10">
    <property type="entry name" value="Spore Coat Polysaccharide Biosynthesis Protein SpsA, Chain A"/>
    <property type="match status" value="1"/>
</dbReference>
<dbReference type="AlphaFoldDB" id="A0A2J0Q7U7"/>
<proteinExistence type="predicted"/>
<evidence type="ECO:0000313" key="3">
    <source>
        <dbReference type="Proteomes" id="UP000228496"/>
    </source>
</evidence>
<dbReference type="SUPFAM" id="SSF53448">
    <property type="entry name" value="Nucleotide-diphospho-sugar transferases"/>
    <property type="match status" value="1"/>
</dbReference>
<dbReference type="PANTHER" id="PTHR36851:SF1">
    <property type="entry name" value="GLYCO_TRANS_2-LIKE DOMAIN-CONTAINING PROTEIN"/>
    <property type="match status" value="1"/>
</dbReference>
<reference evidence="2 3" key="1">
    <citation type="submission" date="2017-09" db="EMBL/GenBank/DDBJ databases">
        <title>Depth-based differentiation of microbial function through sediment-hosted aquifers and enrichment of novel symbionts in the deep terrestrial subsurface.</title>
        <authorList>
            <person name="Probst A.J."/>
            <person name="Ladd B."/>
            <person name="Jarett J.K."/>
            <person name="Geller-Mcgrath D.E."/>
            <person name="Sieber C.M."/>
            <person name="Emerson J.B."/>
            <person name="Anantharaman K."/>
            <person name="Thomas B.C."/>
            <person name="Malmstrom R."/>
            <person name="Stieglmeier M."/>
            <person name="Klingl A."/>
            <person name="Woyke T."/>
            <person name="Ryan C.M."/>
            <person name="Banfield J.F."/>
        </authorList>
    </citation>
    <scope>NUCLEOTIDE SEQUENCE [LARGE SCALE GENOMIC DNA]</scope>
    <source>
        <strain evidence="2">CG10_big_fil_rev_8_21_14_0_10_36_16</strain>
    </source>
</reference>
<evidence type="ECO:0000313" key="2">
    <source>
        <dbReference type="EMBL" id="PJE51160.1"/>
    </source>
</evidence>
<feature type="transmembrane region" description="Helical" evidence="1">
    <location>
        <begin position="476"/>
        <end position="496"/>
    </location>
</feature>
<gene>
    <name evidence="2" type="ORF">COV29_02710</name>
</gene>
<feature type="transmembrane region" description="Helical" evidence="1">
    <location>
        <begin position="34"/>
        <end position="67"/>
    </location>
</feature>
<protein>
    <recommendedName>
        <fullName evidence="4">Glycosyltransferase 2-like domain-containing protein</fullName>
    </recommendedName>
</protein>
<feature type="transmembrane region" description="Helical" evidence="1">
    <location>
        <begin position="440"/>
        <end position="464"/>
    </location>
</feature>
<evidence type="ECO:0008006" key="4">
    <source>
        <dbReference type="Google" id="ProtNLM"/>
    </source>
</evidence>
<evidence type="ECO:0000256" key="1">
    <source>
        <dbReference type="SAM" id="Phobius"/>
    </source>
</evidence>
<accession>A0A2J0Q7U7</accession>
<keyword evidence="1" id="KW-1133">Transmembrane helix</keyword>
<dbReference type="InterPro" id="IPR029044">
    <property type="entry name" value="Nucleotide-diphossugar_trans"/>
</dbReference>
<name>A0A2J0Q7U7_9BACT</name>
<keyword evidence="1" id="KW-0812">Transmembrane</keyword>
<dbReference type="EMBL" id="PCXQ01000004">
    <property type="protein sequence ID" value="PJE51160.1"/>
    <property type="molecule type" value="Genomic_DNA"/>
</dbReference>
<keyword evidence="1" id="KW-0472">Membrane</keyword>
<organism evidence="2 3">
    <name type="scientific">Candidatus Yanofskybacteria bacterium CG10_big_fil_rev_8_21_14_0_10_36_16</name>
    <dbReference type="NCBI Taxonomy" id="1975096"/>
    <lineage>
        <taxon>Bacteria</taxon>
        <taxon>Candidatus Yanofskyibacteriota</taxon>
    </lineage>
</organism>
<dbReference type="PANTHER" id="PTHR36851">
    <property type="entry name" value="UNNAMED PRODUCT"/>
    <property type="match status" value="1"/>
</dbReference>
<sequence>MVPYEYYSKLSKASDLANKKDRLLYRSFEILPGVLAWLTIILIFLLSAMTPVFMALFIIIFDVYWFIKTVYLSLHLRVAFGKVRQNMNDNWLEKVKVVKIASPELGMNSWEDLTHLVLLPMYKEPLETVEAGIESIAKANYPKDKIVVVIAQEDRAGDEFNDKIADELKSKYQNIFREFFVVKHPGNIPGELAGKGSNIAYAGKWFKENYADKNGIPYEKIITSAFDIDTVIMPEYFGRLSYVYLTTKDPLYASYQPVPFYVNNIWEAPAFARVVAFSATFWHTIKQERVESSTTFSSHSMPFKVLVDIDFWQHNMVSEDSRIFWQAFLRYDGNYRNESLYFPVSMDANVAHSFWQTMINIYKQQRRWGWGVENVPYFMFGFVKNKLVPLKKKLYLGFTIIESFWSWSTNAIIIFLLGWLPIALGGVEFNKTVLSYNLPFITRGIMTFAMVGLVSSAILSILILPPRPPKLGRFKHLLMILQWALMPVTMILLGAFPGLEAQTRLMLGKYMGFWVTPKDRIKK</sequence>